<name>A0A9P7EMY1_9AGAM</name>
<comment type="caution">
    <text evidence="1">The sequence shown here is derived from an EMBL/GenBank/DDBJ whole genome shotgun (WGS) entry which is preliminary data.</text>
</comment>
<sequence length="208" mass="23333">MRSIMDPPHCCHSATKAINTSIAHFCWRMTNKVRCSNPGQCIESNDNYSADVMTVWEYTHVLNADDPYYPAIVGGDVMDNGPAPPLIPSGGLRCQYHVQGRPCGALIEGGAPSILKHFACMHVPPRFFTNARSDRPSKPWICCWDGKCDSRILKGSFKRHVLSHFFRWMCPTCSSPYSRDDSARKHAKGCGNGRIFMQPRPEVCSRQL</sequence>
<dbReference type="RefSeq" id="XP_041199587.1">
    <property type="nucleotide sequence ID" value="XM_041333870.1"/>
</dbReference>
<dbReference type="GeneID" id="64627887"/>
<organism evidence="1 2">
    <name type="scientific">Suillus subaureus</name>
    <dbReference type="NCBI Taxonomy" id="48587"/>
    <lineage>
        <taxon>Eukaryota</taxon>
        <taxon>Fungi</taxon>
        <taxon>Dikarya</taxon>
        <taxon>Basidiomycota</taxon>
        <taxon>Agaricomycotina</taxon>
        <taxon>Agaricomycetes</taxon>
        <taxon>Agaricomycetidae</taxon>
        <taxon>Boletales</taxon>
        <taxon>Suillineae</taxon>
        <taxon>Suillaceae</taxon>
        <taxon>Suillus</taxon>
    </lineage>
</organism>
<proteinExistence type="predicted"/>
<keyword evidence="2" id="KW-1185">Reference proteome</keyword>
<evidence type="ECO:0000313" key="1">
    <source>
        <dbReference type="EMBL" id="KAG1826740.1"/>
    </source>
</evidence>
<reference evidence="1" key="1">
    <citation type="journal article" date="2020" name="New Phytol.">
        <title>Comparative genomics reveals dynamic genome evolution in host specialist ectomycorrhizal fungi.</title>
        <authorList>
            <person name="Lofgren L.A."/>
            <person name="Nguyen N.H."/>
            <person name="Vilgalys R."/>
            <person name="Ruytinx J."/>
            <person name="Liao H.L."/>
            <person name="Branco S."/>
            <person name="Kuo A."/>
            <person name="LaButti K."/>
            <person name="Lipzen A."/>
            <person name="Andreopoulos W."/>
            <person name="Pangilinan J."/>
            <person name="Riley R."/>
            <person name="Hundley H."/>
            <person name="Na H."/>
            <person name="Barry K."/>
            <person name="Grigoriev I.V."/>
            <person name="Stajich J.E."/>
            <person name="Kennedy P.G."/>
        </authorList>
    </citation>
    <scope>NUCLEOTIDE SEQUENCE</scope>
    <source>
        <strain evidence="1">MN1</strain>
    </source>
</reference>
<dbReference type="Proteomes" id="UP000807769">
    <property type="component" value="Unassembled WGS sequence"/>
</dbReference>
<accession>A0A9P7EMY1</accession>
<gene>
    <name evidence="1" type="ORF">BJ212DRAFT_1307970</name>
</gene>
<dbReference type="AlphaFoldDB" id="A0A9P7EMY1"/>
<dbReference type="EMBL" id="JABBWG010000001">
    <property type="protein sequence ID" value="KAG1826740.1"/>
    <property type="molecule type" value="Genomic_DNA"/>
</dbReference>
<dbReference type="OrthoDB" id="2664007at2759"/>
<evidence type="ECO:0000313" key="2">
    <source>
        <dbReference type="Proteomes" id="UP000807769"/>
    </source>
</evidence>
<protein>
    <submittedName>
        <fullName evidence="1">Uncharacterized protein</fullName>
    </submittedName>
</protein>